<protein>
    <submittedName>
        <fullName evidence="2">DUF3239 domain-containing protein</fullName>
    </submittedName>
</protein>
<dbReference type="EMBL" id="JANRHA010000005">
    <property type="protein sequence ID" value="MDG3014918.1"/>
    <property type="molecule type" value="Genomic_DNA"/>
</dbReference>
<keyword evidence="1" id="KW-0812">Transmembrane</keyword>
<accession>A0A9X4RDT2</accession>
<dbReference type="Pfam" id="PF11580">
    <property type="entry name" value="DUF3239"/>
    <property type="match status" value="1"/>
</dbReference>
<evidence type="ECO:0000313" key="2">
    <source>
        <dbReference type="EMBL" id="MDG3014918.1"/>
    </source>
</evidence>
<gene>
    <name evidence="2" type="ORF">NVS88_10150</name>
</gene>
<evidence type="ECO:0000313" key="3">
    <source>
        <dbReference type="Proteomes" id="UP001152755"/>
    </source>
</evidence>
<dbReference type="RefSeq" id="WP_277834022.1">
    <property type="nucleotide sequence ID" value="NZ_JAAIVF010000005.1"/>
</dbReference>
<proteinExistence type="predicted"/>
<organism evidence="2 3">
    <name type="scientific">Speluncibacter jeojiensis</name>
    <dbReference type="NCBI Taxonomy" id="2710754"/>
    <lineage>
        <taxon>Bacteria</taxon>
        <taxon>Bacillati</taxon>
        <taxon>Actinomycetota</taxon>
        <taxon>Actinomycetes</taxon>
        <taxon>Mycobacteriales</taxon>
        <taxon>Speluncibacteraceae</taxon>
        <taxon>Speluncibacter</taxon>
    </lineage>
</organism>
<feature type="transmembrane region" description="Helical" evidence="1">
    <location>
        <begin position="53"/>
        <end position="73"/>
    </location>
</feature>
<dbReference type="Gene3D" id="2.40.410.10">
    <property type="entry name" value="putative membrane protein from Corynebacterium diphtheriae superfamily"/>
    <property type="match status" value="1"/>
</dbReference>
<evidence type="ECO:0000256" key="1">
    <source>
        <dbReference type="SAM" id="Phobius"/>
    </source>
</evidence>
<dbReference type="Proteomes" id="UP001152755">
    <property type="component" value="Unassembled WGS sequence"/>
</dbReference>
<reference evidence="2" key="1">
    <citation type="submission" date="2022-08" db="EMBL/GenBank/DDBJ databases">
        <title>Genome analysis of Corynebacteriales strain.</title>
        <authorList>
            <person name="Lee S.D."/>
        </authorList>
    </citation>
    <scope>NUCLEOTIDE SEQUENCE</scope>
    <source>
        <strain evidence="2">D3-21</strain>
    </source>
</reference>
<sequence length="222" mass="24193">MRNLSFPLDLNHAKSVNENHTEVRRLRISALIVAALLIAGAVLSFVFGSTWVVVLGVILAVFAVGAIFLSFWLPRQVGTLASLYAKGELVPAVIAEKRPRGVTLLALVNVSKHPDTDPRYALVTRSVSNLPGHNWAVGAKIPSAAVLGDRTSRGPQDVWQLAGPMPIAWGTRDRAVIARGIAEIPAWEWAFLARNTKRFKEVDAAPARLLALQARELPTEMR</sequence>
<feature type="transmembrane region" description="Helical" evidence="1">
    <location>
        <begin position="28"/>
        <end position="47"/>
    </location>
</feature>
<dbReference type="AlphaFoldDB" id="A0A9X4RDT2"/>
<keyword evidence="1" id="KW-0472">Membrane</keyword>
<keyword evidence="3" id="KW-1185">Reference proteome</keyword>
<name>A0A9X4RDT2_9ACTN</name>
<keyword evidence="1" id="KW-1133">Transmembrane helix</keyword>
<dbReference type="InterPro" id="IPR021632">
    <property type="entry name" value="DUF3239"/>
</dbReference>
<comment type="caution">
    <text evidence="2">The sequence shown here is derived from an EMBL/GenBank/DDBJ whole genome shotgun (WGS) entry which is preliminary data.</text>
</comment>
<dbReference type="InterPro" id="IPR023124">
    <property type="entry name" value="DUF3239_dom_sf"/>
</dbReference>